<evidence type="ECO:0000313" key="3">
    <source>
        <dbReference type="EMBL" id="OMJ82885.1"/>
    </source>
</evidence>
<name>A0A1R2C1S3_9CILI</name>
<feature type="compositionally biased region" description="Basic and acidic residues" evidence="2">
    <location>
        <begin position="273"/>
        <end position="290"/>
    </location>
</feature>
<keyword evidence="1" id="KW-0175">Coiled coil</keyword>
<feature type="coiled-coil region" evidence="1">
    <location>
        <begin position="49"/>
        <end position="76"/>
    </location>
</feature>
<dbReference type="AlphaFoldDB" id="A0A1R2C1S3"/>
<reference evidence="3 4" key="1">
    <citation type="submission" date="2016-11" db="EMBL/GenBank/DDBJ databases">
        <title>The macronuclear genome of Stentor coeruleus: a giant cell with tiny introns.</title>
        <authorList>
            <person name="Slabodnick M."/>
            <person name="Ruby J.G."/>
            <person name="Reiff S.B."/>
            <person name="Swart E.C."/>
            <person name="Gosai S."/>
            <person name="Prabakaran S."/>
            <person name="Witkowska E."/>
            <person name="Larue G.E."/>
            <person name="Fisher S."/>
            <person name="Freeman R.M."/>
            <person name="Gunawardena J."/>
            <person name="Chu W."/>
            <person name="Stover N.A."/>
            <person name="Gregory B.D."/>
            <person name="Nowacki M."/>
            <person name="Derisi J."/>
            <person name="Roy S.W."/>
            <person name="Marshall W.F."/>
            <person name="Sood P."/>
        </authorList>
    </citation>
    <scope>NUCLEOTIDE SEQUENCE [LARGE SCALE GENOMIC DNA]</scope>
    <source>
        <strain evidence="3">WM001</strain>
    </source>
</reference>
<evidence type="ECO:0000256" key="2">
    <source>
        <dbReference type="SAM" id="MobiDB-lite"/>
    </source>
</evidence>
<protein>
    <submittedName>
        <fullName evidence="3">Uncharacterized protein</fullName>
    </submittedName>
</protein>
<organism evidence="3 4">
    <name type="scientific">Stentor coeruleus</name>
    <dbReference type="NCBI Taxonomy" id="5963"/>
    <lineage>
        <taxon>Eukaryota</taxon>
        <taxon>Sar</taxon>
        <taxon>Alveolata</taxon>
        <taxon>Ciliophora</taxon>
        <taxon>Postciliodesmatophora</taxon>
        <taxon>Heterotrichea</taxon>
        <taxon>Heterotrichida</taxon>
        <taxon>Stentoridae</taxon>
        <taxon>Stentor</taxon>
    </lineage>
</organism>
<accession>A0A1R2C1S3</accession>
<feature type="compositionally biased region" description="Low complexity" evidence="2">
    <location>
        <begin position="292"/>
        <end position="303"/>
    </location>
</feature>
<dbReference type="OrthoDB" id="327066at2759"/>
<dbReference type="EMBL" id="MPUH01000323">
    <property type="protein sequence ID" value="OMJ82885.1"/>
    <property type="molecule type" value="Genomic_DNA"/>
</dbReference>
<evidence type="ECO:0000256" key="1">
    <source>
        <dbReference type="SAM" id="Coils"/>
    </source>
</evidence>
<feature type="compositionally biased region" description="Polar residues" evidence="2">
    <location>
        <begin position="309"/>
        <end position="322"/>
    </location>
</feature>
<evidence type="ECO:0000313" key="4">
    <source>
        <dbReference type="Proteomes" id="UP000187209"/>
    </source>
</evidence>
<feature type="region of interest" description="Disordered" evidence="2">
    <location>
        <begin position="258"/>
        <end position="330"/>
    </location>
</feature>
<comment type="caution">
    <text evidence="3">The sequence shown here is derived from an EMBL/GenBank/DDBJ whole genome shotgun (WGS) entry which is preliminary data.</text>
</comment>
<dbReference type="Proteomes" id="UP000187209">
    <property type="component" value="Unassembled WGS sequence"/>
</dbReference>
<gene>
    <name evidence="3" type="ORF">SteCoe_16279</name>
</gene>
<proteinExistence type="predicted"/>
<keyword evidence="4" id="KW-1185">Reference proteome</keyword>
<sequence>MSFDDEYRLDIDSFPSFYSKYKDMGNFVIKEEALMSSDNEISMISSSDTKALKEQIKTLEFDNKRLELDLEAAQHRFFVEKDALNQKITELKSSESSLKVQVATLQNDMLKTQQKSNETNDKHAFFNSQIEFLTKENKRINDQYKIDKENWELKLKTLEKLSKAPEDKEDIKSLIQLNKAEAKILELNNEISELKNKNEQQKQNYQKKIDFVDGEIKKLKQEEEKYIKELEEKNKNNEEIINQLNKRIKDIEKLVENKEEGKKSTPLRNPRQKSLDNKSEKSKSVSEKLSRSSKSPLLQSPKAKPIKSALQNKRANTYLKESSSNKDIGKMKTPIKEPIVDIKSNKNIGNTKEKDDKIRNLPSSRILNKAPSYLRKENQNNNLEVLEKEIAVLTGRYKYLLQMSQDASDVVSLRNEITKVAGEIEDKSNQLFAVKKKQQDFLKQQIRS</sequence>